<dbReference type="EMBL" id="RJVP01000005">
    <property type="protein sequence ID" value="ROH85589.1"/>
    <property type="molecule type" value="Genomic_DNA"/>
</dbReference>
<keyword evidence="3" id="KW-1185">Reference proteome</keyword>
<dbReference type="PANTHER" id="PTHR36974">
    <property type="entry name" value="MEMBRANE PROTEIN-RELATED"/>
    <property type="match status" value="1"/>
</dbReference>
<dbReference type="AlphaFoldDB" id="A0A3N0UYG2"/>
<organism evidence="2 3">
    <name type="scientific">Pseudomethylobacillus aquaticus</name>
    <dbReference type="NCBI Taxonomy" id="2676064"/>
    <lineage>
        <taxon>Bacteria</taxon>
        <taxon>Pseudomonadati</taxon>
        <taxon>Pseudomonadota</taxon>
        <taxon>Betaproteobacteria</taxon>
        <taxon>Nitrosomonadales</taxon>
        <taxon>Methylophilaceae</taxon>
        <taxon>Pseudomethylobacillus</taxon>
    </lineage>
</organism>
<proteinExistence type="predicted"/>
<evidence type="ECO:0000256" key="1">
    <source>
        <dbReference type="SAM" id="Phobius"/>
    </source>
</evidence>
<feature type="transmembrane region" description="Helical" evidence="1">
    <location>
        <begin position="83"/>
        <end position="102"/>
    </location>
</feature>
<keyword evidence="1" id="KW-1133">Transmembrane helix</keyword>
<dbReference type="PANTHER" id="PTHR36974:SF1">
    <property type="entry name" value="DOXX FAMILY MEMBRANE PROTEIN"/>
    <property type="match status" value="1"/>
</dbReference>
<protein>
    <recommendedName>
        <fullName evidence="4">DoxX family protein</fullName>
    </recommendedName>
</protein>
<reference evidence="2 3" key="1">
    <citation type="submission" date="2018-10" db="EMBL/GenBank/DDBJ databases">
        <authorList>
            <person name="Chen W.-M."/>
        </authorList>
    </citation>
    <scope>NUCLEOTIDE SEQUENCE [LARGE SCALE GENOMIC DNA]</scope>
    <source>
        <strain evidence="2 3">H-5</strain>
    </source>
</reference>
<sequence length="116" mass="13083">MLGGIAHFVFDAAMMKIMPPYVPAPLAVIHISGVFELLGAFGLLLASTRKLAGNCLIALTMAVSLANIHMWQHPELFPQFPEWLLSFRLLFQVLFMLCIYWVSRPDNQALLISIRR</sequence>
<evidence type="ECO:0008006" key="4">
    <source>
        <dbReference type="Google" id="ProtNLM"/>
    </source>
</evidence>
<feature type="transmembrane region" description="Helical" evidence="1">
    <location>
        <begin position="24"/>
        <end position="44"/>
    </location>
</feature>
<accession>A0A3N0UYG2</accession>
<evidence type="ECO:0000313" key="2">
    <source>
        <dbReference type="EMBL" id="ROH85589.1"/>
    </source>
</evidence>
<keyword evidence="1" id="KW-0812">Transmembrane</keyword>
<comment type="caution">
    <text evidence="2">The sequence shown here is derived from an EMBL/GenBank/DDBJ whole genome shotgun (WGS) entry which is preliminary data.</text>
</comment>
<dbReference type="Proteomes" id="UP000275137">
    <property type="component" value="Unassembled WGS sequence"/>
</dbReference>
<keyword evidence="1" id="KW-0472">Membrane</keyword>
<feature type="transmembrane region" description="Helical" evidence="1">
    <location>
        <begin position="51"/>
        <end position="71"/>
    </location>
</feature>
<gene>
    <name evidence="2" type="ORF">ED236_10280</name>
</gene>
<name>A0A3N0UYG2_9PROT</name>
<evidence type="ECO:0000313" key="3">
    <source>
        <dbReference type="Proteomes" id="UP000275137"/>
    </source>
</evidence>